<dbReference type="OrthoDB" id="9799672at2"/>
<evidence type="ECO:0000256" key="3">
    <source>
        <dbReference type="ARBA" id="ARBA00022691"/>
    </source>
</evidence>
<dbReference type="Pfam" id="PF13578">
    <property type="entry name" value="Methyltransf_24"/>
    <property type="match status" value="1"/>
</dbReference>
<dbReference type="PANTHER" id="PTHR43167">
    <property type="entry name" value="PUTATIVE (AFU_ORTHOLOGUE AFUA_6G01830)-RELATED"/>
    <property type="match status" value="1"/>
</dbReference>
<keyword evidence="1 4" id="KW-0489">Methyltransferase</keyword>
<dbReference type="InterPro" id="IPR002935">
    <property type="entry name" value="SAM_O-MeTrfase"/>
</dbReference>
<evidence type="ECO:0000313" key="5">
    <source>
        <dbReference type="Proteomes" id="UP000019678"/>
    </source>
</evidence>
<reference evidence="4 5" key="1">
    <citation type="submission" date="2013-05" db="EMBL/GenBank/DDBJ databases">
        <title>Genome assembly of Chondromyces apiculatus DSM 436.</title>
        <authorList>
            <person name="Sharma G."/>
            <person name="Khatri I."/>
            <person name="Kaur C."/>
            <person name="Mayilraj S."/>
            <person name="Subramanian S."/>
        </authorList>
    </citation>
    <scope>NUCLEOTIDE SEQUENCE [LARGE SCALE GENOMIC DNA]</scope>
    <source>
        <strain evidence="4 5">DSM 436</strain>
    </source>
</reference>
<dbReference type="CDD" id="cd02440">
    <property type="entry name" value="AdoMet_MTases"/>
    <property type="match status" value="1"/>
</dbReference>
<comment type="caution">
    <text evidence="4">The sequence shown here is derived from an EMBL/GenBank/DDBJ whole genome shotgun (WGS) entry which is preliminary data.</text>
</comment>
<dbReference type="Gene3D" id="3.40.50.150">
    <property type="entry name" value="Vaccinia Virus protein VP39"/>
    <property type="match status" value="1"/>
</dbReference>
<evidence type="ECO:0000256" key="2">
    <source>
        <dbReference type="ARBA" id="ARBA00022679"/>
    </source>
</evidence>
<proteinExistence type="predicted"/>
<evidence type="ECO:0000256" key="1">
    <source>
        <dbReference type="ARBA" id="ARBA00022603"/>
    </source>
</evidence>
<dbReference type="RefSeq" id="WP_044247119.1">
    <property type="nucleotide sequence ID" value="NZ_ASRX01000056.1"/>
</dbReference>
<gene>
    <name evidence="4" type="ORF">CAP_6610</name>
</gene>
<dbReference type="InterPro" id="IPR029063">
    <property type="entry name" value="SAM-dependent_MTases_sf"/>
</dbReference>
<keyword evidence="5" id="KW-1185">Reference proteome</keyword>
<keyword evidence="2 4" id="KW-0808">Transferase</keyword>
<dbReference type="AlphaFoldDB" id="A0A017T1J3"/>
<name>A0A017T1J3_9BACT</name>
<dbReference type="EMBL" id="ASRX01000056">
    <property type="protein sequence ID" value="EYF02720.1"/>
    <property type="molecule type" value="Genomic_DNA"/>
</dbReference>
<sequence length="227" mass="24549">MRATSTLQSPAVKNTLDRLFQDAAAGDPAIIASLRDHPARNGAPTEAAAMSELMRNAYLPVPREVGQLLYILASGVRARTIVEFGTSFAISTTFLAAALRDNGGGKVIATELHPEKVKRARQNLADAGLADLVEIREGDARETLRDLEGPIDMVLLDGWKDLYLPVLQMLEPRLRPGALIAADNMSNKDLRPYADYLNDPQNGYVSVLLPLGDKVEVSCWVGRGDAG</sequence>
<dbReference type="Proteomes" id="UP000019678">
    <property type="component" value="Unassembled WGS sequence"/>
</dbReference>
<dbReference type="PROSITE" id="PS51682">
    <property type="entry name" value="SAM_OMT_I"/>
    <property type="match status" value="1"/>
</dbReference>
<protein>
    <submittedName>
        <fullName evidence="4">O-methyltransferase</fullName>
    </submittedName>
</protein>
<organism evidence="4 5">
    <name type="scientific">Chondromyces apiculatus DSM 436</name>
    <dbReference type="NCBI Taxonomy" id="1192034"/>
    <lineage>
        <taxon>Bacteria</taxon>
        <taxon>Pseudomonadati</taxon>
        <taxon>Myxococcota</taxon>
        <taxon>Polyangia</taxon>
        <taxon>Polyangiales</taxon>
        <taxon>Polyangiaceae</taxon>
        <taxon>Chondromyces</taxon>
    </lineage>
</organism>
<dbReference type="GO" id="GO:0008171">
    <property type="term" value="F:O-methyltransferase activity"/>
    <property type="evidence" value="ECO:0007669"/>
    <property type="project" value="InterPro"/>
</dbReference>
<dbReference type="PANTHER" id="PTHR43167:SF1">
    <property type="entry name" value="PUTATIVE (AFU_ORTHOLOGUE AFUA_6G01830)-RELATED"/>
    <property type="match status" value="1"/>
</dbReference>
<dbReference type="STRING" id="1192034.CAP_6610"/>
<evidence type="ECO:0000313" key="4">
    <source>
        <dbReference type="EMBL" id="EYF02720.1"/>
    </source>
</evidence>
<dbReference type="GO" id="GO:0032259">
    <property type="term" value="P:methylation"/>
    <property type="evidence" value="ECO:0007669"/>
    <property type="project" value="UniProtKB-KW"/>
</dbReference>
<dbReference type="SUPFAM" id="SSF53335">
    <property type="entry name" value="S-adenosyl-L-methionine-dependent methyltransferases"/>
    <property type="match status" value="1"/>
</dbReference>
<keyword evidence="3" id="KW-0949">S-adenosyl-L-methionine</keyword>
<accession>A0A017T1J3</accession>
<dbReference type="eggNOG" id="COG4122">
    <property type="taxonomic scope" value="Bacteria"/>
</dbReference>